<accession>A0A934JZU4</accession>
<dbReference type="InterPro" id="IPR005149">
    <property type="entry name" value="Tscrpt_reg_PadR_N"/>
</dbReference>
<protein>
    <submittedName>
        <fullName evidence="2">PadR family transcriptional regulator</fullName>
    </submittedName>
</protein>
<reference evidence="2 3" key="1">
    <citation type="submission" date="2020-10" db="EMBL/GenBank/DDBJ databases">
        <title>Ca. Dormibacterota MAGs.</title>
        <authorList>
            <person name="Montgomery K."/>
        </authorList>
    </citation>
    <scope>NUCLEOTIDE SEQUENCE [LARGE SCALE GENOMIC DNA]</scope>
    <source>
        <strain evidence="2">SC8812_S17_18</strain>
    </source>
</reference>
<proteinExistence type="predicted"/>
<dbReference type="PANTHER" id="PTHR43252:SF2">
    <property type="entry name" value="TRANSCRIPTION REGULATOR, PADR-LIKE FAMILY"/>
    <property type="match status" value="1"/>
</dbReference>
<comment type="caution">
    <text evidence="2">The sequence shown here is derived from an EMBL/GenBank/DDBJ whole genome shotgun (WGS) entry which is preliminary data.</text>
</comment>
<name>A0A934JZU4_9BACT</name>
<dbReference type="AlphaFoldDB" id="A0A934JZU4"/>
<dbReference type="RefSeq" id="WP_337313548.1">
    <property type="nucleotide sequence ID" value="NZ_JAEKNS010000142.1"/>
</dbReference>
<dbReference type="EMBL" id="JAEKNS010000142">
    <property type="protein sequence ID" value="MBJ7595960.1"/>
    <property type="molecule type" value="Genomic_DNA"/>
</dbReference>
<gene>
    <name evidence="2" type="ORF">JF886_14100</name>
</gene>
<dbReference type="Proteomes" id="UP000606991">
    <property type="component" value="Unassembled WGS sequence"/>
</dbReference>
<dbReference type="Pfam" id="PF03551">
    <property type="entry name" value="PadR"/>
    <property type="match status" value="1"/>
</dbReference>
<evidence type="ECO:0000259" key="1">
    <source>
        <dbReference type="Pfam" id="PF03551"/>
    </source>
</evidence>
<dbReference type="Gene3D" id="1.10.10.10">
    <property type="entry name" value="Winged helix-like DNA-binding domain superfamily/Winged helix DNA-binding domain"/>
    <property type="match status" value="1"/>
</dbReference>
<evidence type="ECO:0000313" key="3">
    <source>
        <dbReference type="Proteomes" id="UP000606991"/>
    </source>
</evidence>
<dbReference type="PANTHER" id="PTHR43252">
    <property type="entry name" value="TRANSCRIPTIONAL REGULATOR YQJI"/>
    <property type="match status" value="1"/>
</dbReference>
<sequence length="224" mass="25713">MPRTATTASAILGLLDLRPSWTTYEITKQLRRNMRFFWPRAESRIYAETKQLVAKGLAEVELGHVGRRARSTYRITPRGRQVLREWLATPPRATALECEPLLRIFMADRSTRAQLDAALRQVRADARAILDVGVDVGPEYLRGTAPFQDQIHVRAFVFDFLSQHALMLLAWADRTEQTLDTWPTATHDDRVAMARRIIEANLTAYPALETELREQRFEVAREPT</sequence>
<dbReference type="InterPro" id="IPR036388">
    <property type="entry name" value="WH-like_DNA-bd_sf"/>
</dbReference>
<evidence type="ECO:0000313" key="2">
    <source>
        <dbReference type="EMBL" id="MBJ7595960.1"/>
    </source>
</evidence>
<feature type="domain" description="Transcription regulator PadR N-terminal" evidence="1">
    <location>
        <begin position="11"/>
        <end position="85"/>
    </location>
</feature>
<dbReference type="SUPFAM" id="SSF46785">
    <property type="entry name" value="Winged helix' DNA-binding domain"/>
    <property type="match status" value="1"/>
</dbReference>
<organism evidence="2 3">
    <name type="scientific">Candidatus Aeolococcus gillhamiae</name>
    <dbReference type="NCBI Taxonomy" id="3127015"/>
    <lineage>
        <taxon>Bacteria</taxon>
        <taxon>Bacillati</taxon>
        <taxon>Candidatus Dormiibacterota</taxon>
        <taxon>Candidatus Dormibacteria</taxon>
        <taxon>Candidatus Aeolococcales</taxon>
        <taxon>Candidatus Aeolococcaceae</taxon>
        <taxon>Candidatus Aeolococcus</taxon>
    </lineage>
</organism>
<dbReference type="InterPro" id="IPR036390">
    <property type="entry name" value="WH_DNA-bd_sf"/>
</dbReference>